<gene>
    <name evidence="3" type="ORF">F9K91_10475</name>
</gene>
<organism evidence="3 4">
    <name type="scientific">Brucella tritici</name>
    <dbReference type="NCBI Taxonomy" id="94626"/>
    <lineage>
        <taxon>Bacteria</taxon>
        <taxon>Pseudomonadati</taxon>
        <taxon>Pseudomonadota</taxon>
        <taxon>Alphaproteobacteria</taxon>
        <taxon>Hyphomicrobiales</taxon>
        <taxon>Brucellaceae</taxon>
        <taxon>Brucella/Ochrobactrum group</taxon>
        <taxon>Brucella</taxon>
    </lineage>
</organism>
<evidence type="ECO:0000256" key="1">
    <source>
        <dbReference type="SAM" id="MobiDB-lite"/>
    </source>
</evidence>
<dbReference type="EMBL" id="WBWA01000008">
    <property type="protein sequence ID" value="KAB2665156.1"/>
    <property type="molecule type" value="Genomic_DNA"/>
</dbReference>
<name>A0A833CMX8_9HYPH</name>
<comment type="caution">
    <text evidence="3">The sequence shown here is derived from an EMBL/GenBank/DDBJ whole genome shotgun (WGS) entry which is preliminary data.</text>
</comment>
<keyword evidence="2" id="KW-0472">Membrane</keyword>
<proteinExistence type="predicted"/>
<evidence type="ECO:0008006" key="5">
    <source>
        <dbReference type="Google" id="ProtNLM"/>
    </source>
</evidence>
<protein>
    <recommendedName>
        <fullName evidence="5">Tail tape measure protein</fullName>
    </recommendedName>
</protein>
<sequence>MTNAVIGALRVNLGIDTAEFREGLKSAQTSADKFAAVLKTTFIGVATAAVGALGSLSLIVNQLAGDMDGLKKSADLSGVGIEEFQRLAFAAKSVQIESEKLSDIFKDVNDKVGDFAQTGGGALKDFFENIAPKVGLTADAFKNLSGPEALQAYYNALEKAGVSQSDMTFYMEALASDATALIPLLRDNGKAFDELGAKAAVITEEKAASLRGYNDAMRNLSESVKAVGIAFISVGFVDILTTIINKFAEWTRSMTAVVDFLPTLTEYAMVAGSTLALMFSPVLIASAVNLASVIATGLVGAIRLLTAAIAANPLGALAIGITIAVTAIYHFRDEIQKAIGVDVVQIVKDAVNGIIGTFVGGFEGIKKTWSILPAAIGDVAATAANAVIESVEGMVRKSAQTIETYVNKIVGWLNSLDQMFGVAPSLTTIDISSNISFGRVDNKWAGKAAEVAGTIGGEISAARQTDYIGAIGTAFSGATPAVQNFASAMGDVNSQLNDVGGGGGGSGGKGGKGKGAGTAKKAKEGIDQVAKSMESAKQSLGQGFGSIFEGLINKTMTWRDAIMQAGQTILKYLNQINVAQGGSGLFGGGIIQGLFGSLLGFANGGSFQVGGSGGIDSQLVAFKASPNERVSITKPGQDAGGGRGTYAPTYNIDARGADQAAVMRLERGLSERDKAFGNRVDNRLYNRDVRRTRA</sequence>
<keyword evidence="2" id="KW-1133">Transmembrane helix</keyword>
<feature type="compositionally biased region" description="Gly residues" evidence="1">
    <location>
        <begin position="499"/>
        <end position="516"/>
    </location>
</feature>
<dbReference type="AlphaFoldDB" id="A0A833CMX8"/>
<evidence type="ECO:0000313" key="4">
    <source>
        <dbReference type="Proteomes" id="UP000430843"/>
    </source>
</evidence>
<dbReference type="RefSeq" id="WP_151677765.1">
    <property type="nucleotide sequence ID" value="NZ_WBWA01000008.1"/>
</dbReference>
<dbReference type="Proteomes" id="UP000430843">
    <property type="component" value="Unassembled WGS sequence"/>
</dbReference>
<feature type="region of interest" description="Disordered" evidence="1">
    <location>
        <begin position="497"/>
        <end position="520"/>
    </location>
</feature>
<feature type="transmembrane region" description="Helical" evidence="2">
    <location>
        <begin position="226"/>
        <end position="247"/>
    </location>
</feature>
<feature type="transmembrane region" description="Helical" evidence="2">
    <location>
        <begin position="267"/>
        <end position="292"/>
    </location>
</feature>
<accession>A0A833CMX8</accession>
<keyword evidence="2" id="KW-0812">Transmembrane</keyword>
<feature type="transmembrane region" description="Helical" evidence="2">
    <location>
        <begin position="42"/>
        <end position="64"/>
    </location>
</feature>
<reference evidence="3 4" key="1">
    <citation type="submission" date="2019-09" db="EMBL/GenBank/DDBJ databases">
        <title>Taxonomic organization of the family Brucellaceae based on a phylogenomic approach.</title>
        <authorList>
            <person name="Leclercq S."/>
            <person name="Cloeckaert A."/>
            <person name="Zygmunt M.S."/>
        </authorList>
    </citation>
    <scope>NUCLEOTIDE SEQUENCE [LARGE SCALE GENOMIC DNA]</scope>
    <source>
        <strain evidence="3 4">LMG 18957</strain>
    </source>
</reference>
<evidence type="ECO:0000256" key="2">
    <source>
        <dbReference type="SAM" id="Phobius"/>
    </source>
</evidence>
<keyword evidence="4" id="KW-1185">Reference proteome</keyword>
<feature type="transmembrane region" description="Helical" evidence="2">
    <location>
        <begin position="304"/>
        <end position="329"/>
    </location>
</feature>
<evidence type="ECO:0000313" key="3">
    <source>
        <dbReference type="EMBL" id="KAB2665156.1"/>
    </source>
</evidence>